<protein>
    <submittedName>
        <fullName evidence="9">Type VII secretion integral membrane protein EccD</fullName>
    </submittedName>
</protein>
<evidence type="ECO:0000256" key="6">
    <source>
        <dbReference type="ARBA" id="ARBA00023136"/>
    </source>
</evidence>
<evidence type="ECO:0000256" key="1">
    <source>
        <dbReference type="ARBA" id="ARBA00004651"/>
    </source>
</evidence>
<dbReference type="Pfam" id="PF19053">
    <property type="entry name" value="EccD"/>
    <property type="match status" value="1"/>
</dbReference>
<feature type="transmembrane region" description="Helical" evidence="7">
    <location>
        <begin position="409"/>
        <end position="429"/>
    </location>
</feature>
<feature type="domain" description="EccD-like transmembrane" evidence="8">
    <location>
        <begin position="129"/>
        <end position="469"/>
    </location>
</feature>
<evidence type="ECO:0000259" key="8">
    <source>
        <dbReference type="Pfam" id="PF19053"/>
    </source>
</evidence>
<comment type="caution">
    <text evidence="9">The sequence shown here is derived from an EMBL/GenBank/DDBJ whole genome shotgun (WGS) entry which is preliminary data.</text>
</comment>
<feature type="transmembrane region" description="Helical" evidence="7">
    <location>
        <begin position="126"/>
        <end position="148"/>
    </location>
</feature>
<gene>
    <name evidence="9" type="primary">eccD</name>
    <name evidence="9" type="ORF">ABT322_28770</name>
</gene>
<dbReference type="InterPro" id="IPR024962">
    <property type="entry name" value="YukD-like"/>
</dbReference>
<comment type="subcellular location">
    <subcellularLocation>
        <location evidence="1">Cell membrane</location>
        <topology evidence="1">Multi-pass membrane protein</topology>
    </subcellularLocation>
</comment>
<keyword evidence="3" id="KW-1003">Cell membrane</keyword>
<feature type="transmembrane region" description="Helical" evidence="7">
    <location>
        <begin position="382"/>
        <end position="400"/>
    </location>
</feature>
<feature type="transmembrane region" description="Helical" evidence="7">
    <location>
        <begin position="333"/>
        <end position="351"/>
    </location>
</feature>
<feature type="transmembrane region" description="Helical" evidence="7">
    <location>
        <begin position="449"/>
        <end position="467"/>
    </location>
</feature>
<sequence length="472" mass="48579">MSGLDDRLNEGFTVDLCRLTIRAPERVIDLAVPSDISLADLMPVVVQHAGDDLDETGLEHEGWILQRLGGDPLDLDLTAAALSLPEGEQLVLRPRTEALPAVRFDNLVDALSAGIRVLPHGWNPRISAWTLRAMLGTALLACLVLLAAPGPIGSRTVVAAGAMILVLAGAGGAARSVGDLASGILLGVAASAYFALCAMLVVGDPWSVPRTHGHVGATLLAAGVAGGIGSLTAFTVVSEASVIFAATGLTWLAVALGGLLMMVFALPLSEAAAGVALAAVVFGAFVPMLSFSLSGLKLPPLPTNAEQLQEGIEPHNGEEIGARAAATEQWMNGIYIALGVVGVGCLVAILTDAGLPHLITALVLAVLLALHGRNLGSAWQRLAMQVPAMLAVVLLILVAAGRAGSFSRLVGSVGLLVLAALVVAVSWTVPGRRLLPHWGRAGDLLQSVMALALVPSVLWVCGLYQYLRSVKG</sequence>
<evidence type="ECO:0000256" key="2">
    <source>
        <dbReference type="ARBA" id="ARBA00006162"/>
    </source>
</evidence>
<evidence type="ECO:0000256" key="4">
    <source>
        <dbReference type="ARBA" id="ARBA00022692"/>
    </source>
</evidence>
<feature type="transmembrane region" description="Helical" evidence="7">
    <location>
        <begin position="273"/>
        <end position="293"/>
    </location>
</feature>
<dbReference type="RefSeq" id="WP_350724892.1">
    <property type="nucleotide sequence ID" value="NZ_JBEPCO010000061.1"/>
</dbReference>
<keyword evidence="4 7" id="KW-0812">Transmembrane</keyword>
<keyword evidence="10" id="KW-1185">Reference proteome</keyword>
<reference evidence="9 10" key="1">
    <citation type="submission" date="2024-06" db="EMBL/GenBank/DDBJ databases">
        <title>The Natural Products Discovery Center: Release of the First 8490 Sequenced Strains for Exploring Actinobacteria Biosynthetic Diversity.</title>
        <authorList>
            <person name="Kalkreuter E."/>
            <person name="Kautsar S.A."/>
            <person name="Yang D."/>
            <person name="Bader C.D."/>
            <person name="Teijaro C.N."/>
            <person name="Fluegel L."/>
            <person name="Davis C.M."/>
            <person name="Simpson J.R."/>
            <person name="Lauterbach L."/>
            <person name="Steele A.D."/>
            <person name="Gui C."/>
            <person name="Meng S."/>
            <person name="Li G."/>
            <person name="Viehrig K."/>
            <person name="Ye F."/>
            <person name="Su P."/>
            <person name="Kiefer A.F."/>
            <person name="Nichols A."/>
            <person name="Cepeda A.J."/>
            <person name="Yan W."/>
            <person name="Fan B."/>
            <person name="Jiang Y."/>
            <person name="Adhikari A."/>
            <person name="Zheng C.-J."/>
            <person name="Schuster L."/>
            <person name="Cowan T.M."/>
            <person name="Smanski M.J."/>
            <person name="Chevrette M.G."/>
            <person name="De Carvalho L.P.S."/>
            <person name="Shen B."/>
        </authorList>
    </citation>
    <scope>NUCLEOTIDE SEQUENCE [LARGE SCALE GENOMIC DNA]</scope>
    <source>
        <strain evidence="9 10">NPDC000632</strain>
    </source>
</reference>
<organism evidence="9 10">
    <name type="scientific">Streptomyces flaveolus</name>
    <dbReference type="NCBI Taxonomy" id="67297"/>
    <lineage>
        <taxon>Bacteria</taxon>
        <taxon>Bacillati</taxon>
        <taxon>Actinomycetota</taxon>
        <taxon>Actinomycetes</taxon>
        <taxon>Kitasatosporales</taxon>
        <taxon>Streptomycetaceae</taxon>
        <taxon>Streptomyces</taxon>
    </lineage>
</organism>
<evidence type="ECO:0000256" key="3">
    <source>
        <dbReference type="ARBA" id="ARBA00022475"/>
    </source>
</evidence>
<accession>A0ABV1VME3</accession>
<feature type="transmembrane region" description="Helical" evidence="7">
    <location>
        <begin position="180"/>
        <end position="203"/>
    </location>
</feature>
<dbReference type="NCBIfam" id="TIGR03920">
    <property type="entry name" value="T7SS_EccD"/>
    <property type="match status" value="1"/>
</dbReference>
<keyword evidence="6 7" id="KW-0472">Membrane</keyword>
<keyword evidence="5 7" id="KW-1133">Transmembrane helix</keyword>
<comment type="similarity">
    <text evidence="2">Belongs to the EccD/Snm4 family.</text>
</comment>
<dbReference type="Pfam" id="PF08817">
    <property type="entry name" value="YukD"/>
    <property type="match status" value="1"/>
</dbReference>
<dbReference type="PIRSF" id="PIRSF017804">
    <property type="entry name" value="Secretion_EccD1"/>
    <property type="match status" value="1"/>
</dbReference>
<evidence type="ECO:0000313" key="9">
    <source>
        <dbReference type="EMBL" id="MER6907647.1"/>
    </source>
</evidence>
<name>A0ABV1VME3_9ACTN</name>
<evidence type="ECO:0000256" key="5">
    <source>
        <dbReference type="ARBA" id="ARBA00022989"/>
    </source>
</evidence>
<feature type="transmembrane region" description="Helical" evidence="7">
    <location>
        <begin position="155"/>
        <end position="174"/>
    </location>
</feature>
<dbReference type="Gene3D" id="3.10.20.90">
    <property type="entry name" value="Phosphatidylinositol 3-kinase Catalytic Subunit, Chain A, domain 1"/>
    <property type="match status" value="1"/>
</dbReference>
<feature type="transmembrane region" description="Helical" evidence="7">
    <location>
        <begin position="215"/>
        <end position="237"/>
    </location>
</feature>
<dbReference type="Proteomes" id="UP001490330">
    <property type="component" value="Unassembled WGS sequence"/>
</dbReference>
<dbReference type="EMBL" id="JBEPCV010000034">
    <property type="protein sequence ID" value="MER6907647.1"/>
    <property type="molecule type" value="Genomic_DNA"/>
</dbReference>
<feature type="transmembrane region" description="Helical" evidence="7">
    <location>
        <begin position="358"/>
        <end position="376"/>
    </location>
</feature>
<dbReference type="InterPro" id="IPR044049">
    <property type="entry name" value="EccD_transm"/>
</dbReference>
<proteinExistence type="inferred from homology"/>
<dbReference type="InterPro" id="IPR006707">
    <property type="entry name" value="T7SS_EccD"/>
</dbReference>
<feature type="transmembrane region" description="Helical" evidence="7">
    <location>
        <begin position="243"/>
        <end position="266"/>
    </location>
</feature>
<evidence type="ECO:0000256" key="7">
    <source>
        <dbReference type="SAM" id="Phobius"/>
    </source>
</evidence>
<evidence type="ECO:0000313" key="10">
    <source>
        <dbReference type="Proteomes" id="UP001490330"/>
    </source>
</evidence>